<feature type="compositionally biased region" description="Low complexity" evidence="1">
    <location>
        <begin position="29"/>
        <end position="46"/>
    </location>
</feature>
<proteinExistence type="predicted"/>
<evidence type="ECO:0000256" key="1">
    <source>
        <dbReference type="SAM" id="MobiDB-lite"/>
    </source>
</evidence>
<dbReference type="Proteomes" id="UP000187283">
    <property type="component" value="Unassembled WGS sequence"/>
</dbReference>
<accession>A0A1R1XVH0</accession>
<comment type="caution">
    <text evidence="2">The sequence shown here is derived from an EMBL/GenBank/DDBJ whole genome shotgun (WGS) entry which is preliminary data.</text>
</comment>
<name>A0A1R1XVH0_9FUNG</name>
<evidence type="ECO:0000313" key="3">
    <source>
        <dbReference type="Proteomes" id="UP000187283"/>
    </source>
</evidence>
<gene>
    <name evidence="2" type="ORF">AYI70_g5262</name>
</gene>
<sequence>MNSQIMGVSGENYLRIRLFELEKPRLINSSSSCDSPVFPSELSSSSGNADSEIVKKLYENEYRRGQLEPKHCLRFEWLGSSGLFEKMHESSIKYGSHTHSTDDSSNSILDISKPMFNFDISNICAEEMLKYAEIHHSRLIINNLCTSVSRSGVLLPVDIQLIPESEINDLSDVPSIYKSNSENFNEPLVLRLWYRSKESAIDISVDTITGRLLVKSSSANKNGSNSVTSLEILQNIAISLNQSPWRLSDLLLELRSMLTMSDLEYLAANTHGVEPLKFGFRSSILKVSPGFNIPLNISQIDSDKILKDVLNFADQSQLLIQILQLDFTNPGIFFPKFEWYILISMEDSIEFYLLQLSPNTEKSSNTLILETIYPLKVDTLFESITKNSLMLNKSIVSSGDLFNSDTLSILSLKSISSRFSNTDSNENAKNIKDAILQGRSLMPLSYLEGLVSTCFAYISTYFVQTQLINYNAQYSFIRNSESIKPFSNLNSASGFQKVDFSNASHKNKSSSTLLTALKNIQSMIEFNNSNLISMYLSTNSLHSFSGIDWLNLAGGYPLYSQNNAVKLSISPISNSLDDHIANINNFEGFFRSNRYCVTIEFPLDLLGLPNSILNTNDDSLESLEVDFEHFKVSSSNPPSLQKVSRISTLPIKKVYYYLESAIHDFINDWSNITLISHIIFIIPKQLIKEFRFGIDKPIDFISQNQKTDSRAMSTFSQSCTICGIANLYSPTLLIKTEISNVFISISFKPYIPSVIQTEITRNNISLDQLELQKNSFIISLVRAGTAFDCSIVCNHKWNYIPIVCSECTLIERCANCLKFYKNINPESWERKNSPWAVLRAWLGTFALNLSRFGKLQPSLSRLAGMEYYLNILGNVDAFTSGSAYPHFDNNMTSKGFKPHNISEDSLKTPSFTTASKIPYDYNSFSYYTSIFFNKRLFIPKTLVAITDMSLKLLLGSSYFFTIQRYSLGMYTVRGNFSLTDNGLSNPPFIDSPNSQENSPHLVSLLFHSLVKRFISTKETPDSEIHADTFGINDSLVGNIDNNSRSISPSIPVIENSVPDCSLDAFNIRNSSGKTSEILLEFYQAMKVIHVHENAFICNNEFLAIFLKHFCELVSIFDNNVSVLSQLTKNMIEKIECPETVRFEASSKISLKIYNTINLAMVEIYPAAFANDANSFKLESDSLPLSAVIPTSENINEIQQNNNAADNSAIDNNTIDPKNYSMFGKPYDKFSIHSLLDIKYKVTLRLPIEESESMANTVINLAPEDLKPNLEKFFTEFINSNQKSTEILGFISITFLSNIFKLSTDVQLLFLNLLVCDNLWPYFDNQENRELSKSLLFDISLLDQHSNPLTDVSVDNKLEMRLLPFFKNESDNFNVCSFSFDAKSQILRFVIVLIENLPFESPPDNLSNSSAKNRCTILPLKCVLGTSMSFELDLEIFRSSERFKFSTNASHLGDLFSSSTIVKPTRDITNSQIQPQINNQLSEEKIVNLISRISSEINTFNALAREAPLSSSTADVDISNEIKTSN</sequence>
<dbReference type="EMBL" id="LSSN01001702">
    <property type="protein sequence ID" value="OMJ18608.1"/>
    <property type="molecule type" value="Genomic_DNA"/>
</dbReference>
<dbReference type="STRING" id="133412.A0A1R1XVH0"/>
<reference evidence="2 3" key="1">
    <citation type="submission" date="2017-01" db="EMBL/GenBank/DDBJ databases">
        <authorList>
            <person name="Mah S.A."/>
            <person name="Swanson W.J."/>
            <person name="Moy G.W."/>
            <person name="Vacquier V.D."/>
        </authorList>
    </citation>
    <scope>NUCLEOTIDE SEQUENCE [LARGE SCALE GENOMIC DNA]</scope>
    <source>
        <strain evidence="2 3">GSMNP</strain>
    </source>
</reference>
<organism evidence="2 3">
    <name type="scientific">Smittium culicis</name>
    <dbReference type="NCBI Taxonomy" id="133412"/>
    <lineage>
        <taxon>Eukaryota</taxon>
        <taxon>Fungi</taxon>
        <taxon>Fungi incertae sedis</taxon>
        <taxon>Zoopagomycota</taxon>
        <taxon>Kickxellomycotina</taxon>
        <taxon>Harpellomycetes</taxon>
        <taxon>Harpellales</taxon>
        <taxon>Legeriomycetaceae</taxon>
        <taxon>Smittium</taxon>
    </lineage>
</organism>
<feature type="region of interest" description="Disordered" evidence="1">
    <location>
        <begin position="29"/>
        <end position="48"/>
    </location>
</feature>
<protein>
    <submittedName>
        <fullName evidence="2">Uncharacterized protein</fullName>
    </submittedName>
</protein>
<keyword evidence="3" id="KW-1185">Reference proteome</keyword>
<dbReference type="OrthoDB" id="205099at2759"/>
<evidence type="ECO:0000313" key="2">
    <source>
        <dbReference type="EMBL" id="OMJ18608.1"/>
    </source>
</evidence>